<evidence type="ECO:0000256" key="3">
    <source>
        <dbReference type="ARBA" id="ARBA00022764"/>
    </source>
</evidence>
<dbReference type="GO" id="GO:0001530">
    <property type="term" value="F:lipopolysaccharide binding"/>
    <property type="evidence" value="ECO:0007669"/>
    <property type="project" value="InterPro"/>
</dbReference>
<feature type="signal peptide" evidence="4">
    <location>
        <begin position="1"/>
        <end position="25"/>
    </location>
</feature>
<comment type="caution">
    <text evidence="6">The sequence shown here is derived from an EMBL/GenBank/DDBJ whole genome shotgun (WGS) entry which is preliminary data.</text>
</comment>
<evidence type="ECO:0000259" key="5">
    <source>
        <dbReference type="Pfam" id="PF03968"/>
    </source>
</evidence>
<dbReference type="PANTHER" id="PTHR36504">
    <property type="entry name" value="LIPOPOLYSACCHARIDE EXPORT SYSTEM PROTEIN LPTA"/>
    <property type="match status" value="1"/>
</dbReference>
<dbReference type="AlphaFoldDB" id="A0A0W0W6H2"/>
<dbReference type="EMBL" id="LNYL01000029">
    <property type="protein sequence ID" value="KTD27822.1"/>
    <property type="molecule type" value="Genomic_DNA"/>
</dbReference>
<accession>A0A0W0W6H2</accession>
<feature type="chain" id="PRO_5006915297" evidence="4">
    <location>
        <begin position="26"/>
        <end position="169"/>
    </location>
</feature>
<dbReference type="Pfam" id="PF03968">
    <property type="entry name" value="LptD_N"/>
    <property type="match status" value="1"/>
</dbReference>
<dbReference type="GO" id="GO:0030288">
    <property type="term" value="C:outer membrane-bounded periplasmic space"/>
    <property type="evidence" value="ECO:0007669"/>
    <property type="project" value="TreeGrafter"/>
</dbReference>
<sequence length="169" mass="18831">MMLKTPLLKFIALLLLLLATPLCFALPEDREKPVELSADTADLNQQTHRGEFIGHVQLDQGSSHLRAANAITEGNAQNKLVLAIANGDQKEQAHFWILTELNKPPLHAYADVIRYHPDQHLIELIGNARVVQGENSFSAPKISYDTLKQHVVSKSDGKARTTIIFHPEK</sequence>
<evidence type="ECO:0000256" key="2">
    <source>
        <dbReference type="ARBA" id="ARBA00022729"/>
    </source>
</evidence>
<evidence type="ECO:0000313" key="7">
    <source>
        <dbReference type="Proteomes" id="UP000054908"/>
    </source>
</evidence>
<evidence type="ECO:0000313" key="6">
    <source>
        <dbReference type="EMBL" id="KTD27822.1"/>
    </source>
</evidence>
<reference evidence="6 7" key="1">
    <citation type="submission" date="2015-11" db="EMBL/GenBank/DDBJ databases">
        <title>Genomic analysis of 38 Legionella species identifies large and diverse effector repertoires.</title>
        <authorList>
            <person name="Burstein D."/>
            <person name="Amaro F."/>
            <person name="Zusman T."/>
            <person name="Lifshitz Z."/>
            <person name="Cohen O."/>
            <person name="Gilbert J.A."/>
            <person name="Pupko T."/>
            <person name="Shuman H.A."/>
            <person name="Segal G."/>
        </authorList>
    </citation>
    <scope>NUCLEOTIDE SEQUENCE [LARGE SCALE GENOMIC DNA]</scope>
    <source>
        <strain evidence="6 7">PX-1-G2-E2</strain>
    </source>
</reference>
<dbReference type="Proteomes" id="UP000054908">
    <property type="component" value="Unassembled WGS sequence"/>
</dbReference>
<dbReference type="GO" id="GO:0009279">
    <property type="term" value="C:cell outer membrane"/>
    <property type="evidence" value="ECO:0007669"/>
    <property type="project" value="TreeGrafter"/>
</dbReference>
<name>A0A0W0W6H2_9GAMM</name>
<keyword evidence="3" id="KW-0574">Periplasm</keyword>
<evidence type="ECO:0000256" key="1">
    <source>
        <dbReference type="ARBA" id="ARBA00022448"/>
    </source>
</evidence>
<feature type="domain" description="Organic solvent tolerance-like N-terminal" evidence="5">
    <location>
        <begin position="36"/>
        <end position="149"/>
    </location>
</feature>
<dbReference type="InterPro" id="IPR005653">
    <property type="entry name" value="OstA-like_N"/>
</dbReference>
<protein>
    <submittedName>
        <fullName evidence="6">Lipopolysaccharide export system protein LptA</fullName>
    </submittedName>
</protein>
<dbReference type="GO" id="GO:0015920">
    <property type="term" value="P:lipopolysaccharide transport"/>
    <property type="evidence" value="ECO:0007669"/>
    <property type="project" value="InterPro"/>
</dbReference>
<gene>
    <name evidence="6" type="primary">lptA</name>
    <name evidence="6" type="ORF">Lmac_1185</name>
</gene>
<organism evidence="6 7">
    <name type="scientific">Legionella maceachernii</name>
    <dbReference type="NCBI Taxonomy" id="466"/>
    <lineage>
        <taxon>Bacteria</taxon>
        <taxon>Pseudomonadati</taxon>
        <taxon>Pseudomonadota</taxon>
        <taxon>Gammaproteobacteria</taxon>
        <taxon>Legionellales</taxon>
        <taxon>Legionellaceae</taxon>
        <taxon>Legionella</taxon>
    </lineage>
</organism>
<keyword evidence="1" id="KW-0813">Transport</keyword>
<dbReference type="STRING" id="466.Lmac_1185"/>
<evidence type="ECO:0000256" key="4">
    <source>
        <dbReference type="SAM" id="SignalP"/>
    </source>
</evidence>
<dbReference type="PANTHER" id="PTHR36504:SF1">
    <property type="entry name" value="LIPOPOLYSACCHARIDE EXPORT SYSTEM PROTEIN LPTA"/>
    <property type="match status" value="1"/>
</dbReference>
<keyword evidence="2 4" id="KW-0732">Signal</keyword>
<dbReference type="Gene3D" id="2.60.450.10">
    <property type="entry name" value="Lipopolysaccharide (LPS) transport protein A like domain"/>
    <property type="match status" value="1"/>
</dbReference>
<dbReference type="NCBIfam" id="TIGR03002">
    <property type="entry name" value="outer_YhbN_LptA"/>
    <property type="match status" value="1"/>
</dbReference>
<dbReference type="InterPro" id="IPR052037">
    <property type="entry name" value="LPS_export_LptA"/>
</dbReference>
<dbReference type="PATRIC" id="fig|466.6.peg.1259"/>
<proteinExistence type="predicted"/>
<dbReference type="InterPro" id="IPR014340">
    <property type="entry name" value="LptA"/>
</dbReference>
<keyword evidence="7" id="KW-1185">Reference proteome</keyword>
<dbReference type="GO" id="GO:0017089">
    <property type="term" value="F:glycolipid transfer activity"/>
    <property type="evidence" value="ECO:0007669"/>
    <property type="project" value="TreeGrafter"/>
</dbReference>